<comment type="caution">
    <text evidence="1">The sequence shown here is derived from an EMBL/GenBank/DDBJ whole genome shotgun (WGS) entry which is preliminary data.</text>
</comment>
<keyword evidence="2" id="KW-1185">Reference proteome</keyword>
<organism evidence="1 2">
    <name type="scientific">Holotrichia oblita</name>
    <name type="common">Chafer beetle</name>
    <dbReference type="NCBI Taxonomy" id="644536"/>
    <lineage>
        <taxon>Eukaryota</taxon>
        <taxon>Metazoa</taxon>
        <taxon>Ecdysozoa</taxon>
        <taxon>Arthropoda</taxon>
        <taxon>Hexapoda</taxon>
        <taxon>Insecta</taxon>
        <taxon>Pterygota</taxon>
        <taxon>Neoptera</taxon>
        <taxon>Endopterygota</taxon>
        <taxon>Coleoptera</taxon>
        <taxon>Polyphaga</taxon>
        <taxon>Scarabaeiformia</taxon>
        <taxon>Scarabaeidae</taxon>
        <taxon>Melolonthinae</taxon>
        <taxon>Holotrichia</taxon>
    </lineage>
</organism>
<name>A0ACB9TP46_HOLOL</name>
<accession>A0ACB9TP46</accession>
<keyword evidence="1" id="KW-0808">Transferase</keyword>
<reference evidence="1" key="1">
    <citation type="submission" date="2022-04" db="EMBL/GenBank/DDBJ databases">
        <title>Chromosome-scale genome assembly of Holotrichia oblita Faldermann.</title>
        <authorList>
            <person name="Rongchong L."/>
        </authorList>
    </citation>
    <scope>NUCLEOTIDE SEQUENCE</scope>
    <source>
        <strain evidence="1">81SQS9</strain>
    </source>
</reference>
<dbReference type="EMBL" id="CM043016">
    <property type="protein sequence ID" value="KAI4468594.1"/>
    <property type="molecule type" value="Genomic_DNA"/>
</dbReference>
<protein>
    <submittedName>
        <fullName evidence="1">Pyridoxal phosphate-dependent transferase</fullName>
    </submittedName>
</protein>
<gene>
    <name evidence="1" type="ORF">MML48_2g00000776</name>
</gene>
<proteinExistence type="predicted"/>
<evidence type="ECO:0000313" key="2">
    <source>
        <dbReference type="Proteomes" id="UP001056778"/>
    </source>
</evidence>
<sequence length="421" mass="48100">MNKFQLPSRYMNISKNVWLEYLQLAKDYEPIDLGHGYPDFPPPRHIVGALKYLSTTDLHLHQYTVDFGHPRLVDSLAKLYSPLVGHKIDPQTEILVTHGATGALFSSINGHVDTGDEVIIIEPFFDCYVPLVQIAGGIPKCIPLKPKTIKGDVLSSADWVLDPIELENMFNEKTKLIIINTPNNPLGKVFTKEELESIADLCKKWNVLCISDEVYEWMVYEPNKHVRIASLSGMWDRTITIGSAGKTFGITGWKTGWAYGPEILIRNLRAVHQSSIYTCLTPLQEAIAVGIEKELRRFNDNDCYFKSISRDFAIKRNFMADLLTSIGMKPIVPQGGYFMMADWSSLDNMVDLSKESDVRKDYRFTKWMVKNVGVQGIPPTAFYSEPHKYLIEYYVRYCFVKKEENLKIAAEKLLKWKNTLK</sequence>
<evidence type="ECO:0000313" key="1">
    <source>
        <dbReference type="EMBL" id="KAI4468594.1"/>
    </source>
</evidence>
<dbReference type="Proteomes" id="UP001056778">
    <property type="component" value="Chromosome 2"/>
</dbReference>